<proteinExistence type="inferred from homology"/>
<dbReference type="PIRSF" id="PIRSF001553">
    <property type="entry name" value="SucCS_alpha"/>
    <property type="match status" value="1"/>
</dbReference>
<dbReference type="NCBIfam" id="TIGR01019">
    <property type="entry name" value="sucCoAalpha"/>
    <property type="match status" value="1"/>
</dbReference>
<evidence type="ECO:0000256" key="5">
    <source>
        <dbReference type="PIRSR" id="PIRSR001553-1"/>
    </source>
</evidence>
<dbReference type="InterPro" id="IPR017440">
    <property type="entry name" value="Cit_synth/succinyl-CoA_lig_AS"/>
</dbReference>
<dbReference type="GO" id="GO:0004775">
    <property type="term" value="F:succinate-CoA ligase (ADP-forming) activity"/>
    <property type="evidence" value="ECO:0007669"/>
    <property type="project" value="UniProtKB-EC"/>
</dbReference>
<dbReference type="Gene3D" id="3.40.50.720">
    <property type="entry name" value="NAD(P)-binding Rossmann-like Domain"/>
    <property type="match status" value="1"/>
</dbReference>
<dbReference type="PROSITE" id="PS00399">
    <property type="entry name" value="SUCCINYL_COA_LIG_2"/>
    <property type="match status" value="1"/>
</dbReference>
<organism evidence="8 9">
    <name type="scientific">Lutibaculum baratangense AMV1</name>
    <dbReference type="NCBI Taxonomy" id="631454"/>
    <lineage>
        <taxon>Bacteria</taxon>
        <taxon>Pseudomonadati</taxon>
        <taxon>Pseudomonadota</taxon>
        <taxon>Alphaproteobacteria</taxon>
        <taxon>Hyphomicrobiales</taxon>
        <taxon>Tepidamorphaceae</taxon>
        <taxon>Lutibaculum</taxon>
    </lineage>
</organism>
<evidence type="ECO:0000256" key="4">
    <source>
        <dbReference type="ARBA" id="ARBA00060724"/>
    </source>
</evidence>
<dbReference type="Pfam" id="PF00549">
    <property type="entry name" value="Ligase_CoA"/>
    <property type="match status" value="1"/>
</dbReference>
<evidence type="ECO:0000259" key="7">
    <source>
        <dbReference type="SMART" id="SM00881"/>
    </source>
</evidence>
<dbReference type="GO" id="GO:0006099">
    <property type="term" value="P:tricarboxylic acid cycle"/>
    <property type="evidence" value="ECO:0007669"/>
    <property type="project" value="UniProtKB-UniPathway"/>
</dbReference>
<reference evidence="8 9" key="1">
    <citation type="journal article" date="2014" name="Genome Announc.">
        <title>Draft Genome Sequence of Lutibaculum baratangense Strain AMV1T, Isolated from a Mud Volcano in Andamans, India.</title>
        <authorList>
            <person name="Singh A."/>
            <person name="Sreenivas A."/>
            <person name="Sathyanarayana Reddy G."/>
            <person name="Pinnaka A.K."/>
            <person name="Shivaji S."/>
        </authorList>
    </citation>
    <scope>NUCLEOTIDE SEQUENCE [LARGE SCALE GENOMIC DNA]</scope>
    <source>
        <strain evidence="8 9">AMV1</strain>
    </source>
</reference>
<dbReference type="GO" id="GO:0009361">
    <property type="term" value="C:succinate-CoA ligase complex (ADP-forming)"/>
    <property type="evidence" value="ECO:0007669"/>
    <property type="project" value="TreeGrafter"/>
</dbReference>
<dbReference type="GO" id="GO:0000166">
    <property type="term" value="F:nucleotide binding"/>
    <property type="evidence" value="ECO:0007669"/>
    <property type="project" value="UniProtKB-KW"/>
</dbReference>
<dbReference type="SMART" id="SM00881">
    <property type="entry name" value="CoA_binding"/>
    <property type="match status" value="1"/>
</dbReference>
<dbReference type="InterPro" id="IPR005810">
    <property type="entry name" value="CoA_lig_alpha"/>
</dbReference>
<name>V4RKW8_9HYPH</name>
<keyword evidence="2 6" id="KW-0436">Ligase</keyword>
<dbReference type="PANTHER" id="PTHR11117:SF2">
    <property type="entry name" value="SUCCINATE--COA LIGASE [ADP_GDP-FORMING] SUBUNIT ALPHA, MITOCHONDRIAL"/>
    <property type="match status" value="1"/>
</dbReference>
<dbReference type="EC" id="6.2.1.5" evidence="8"/>
<evidence type="ECO:0000256" key="2">
    <source>
        <dbReference type="ARBA" id="ARBA00022598"/>
    </source>
</evidence>
<dbReference type="FunFam" id="3.40.50.720:FF:000277">
    <property type="entry name" value="Succinate--CoA ligase [ADP-forming] subunit alpha"/>
    <property type="match status" value="1"/>
</dbReference>
<dbReference type="PATRIC" id="fig|631454.5.peg.485"/>
<dbReference type="EMBL" id="AWXZ01000013">
    <property type="protein sequence ID" value="ESR26711.1"/>
    <property type="molecule type" value="Genomic_DNA"/>
</dbReference>
<dbReference type="PANTHER" id="PTHR11117">
    <property type="entry name" value="SUCCINYL-COA LIGASE SUBUNIT ALPHA"/>
    <property type="match status" value="1"/>
</dbReference>
<comment type="caution">
    <text evidence="8">The sequence shown here is derived from an EMBL/GenBank/DDBJ whole genome shotgun (WGS) entry which is preliminary data.</text>
</comment>
<dbReference type="UniPathway" id="UPA00223">
    <property type="reaction ID" value="UER00999"/>
</dbReference>
<dbReference type="InterPro" id="IPR016102">
    <property type="entry name" value="Succinyl-CoA_synth-like"/>
</dbReference>
<evidence type="ECO:0000256" key="3">
    <source>
        <dbReference type="ARBA" id="ARBA00022741"/>
    </source>
</evidence>
<gene>
    <name evidence="8" type="ORF">N177_0495</name>
</gene>
<dbReference type="InterPro" id="IPR003781">
    <property type="entry name" value="CoA-bd"/>
</dbReference>
<dbReference type="InterPro" id="IPR036291">
    <property type="entry name" value="NAD(P)-bd_dom_sf"/>
</dbReference>
<dbReference type="eggNOG" id="COG0074">
    <property type="taxonomic scope" value="Bacteria"/>
</dbReference>
<feature type="active site" description="Tele-phosphohistidine intermediate" evidence="5">
    <location>
        <position position="249"/>
    </location>
</feature>
<dbReference type="AlphaFoldDB" id="V4RKW8"/>
<accession>V4RKW8</accession>
<evidence type="ECO:0000256" key="1">
    <source>
        <dbReference type="ARBA" id="ARBA00022532"/>
    </source>
</evidence>
<dbReference type="SUPFAM" id="SSF51735">
    <property type="entry name" value="NAD(P)-binding Rossmann-fold domains"/>
    <property type="match status" value="1"/>
</dbReference>
<dbReference type="Proteomes" id="UP000017819">
    <property type="component" value="Unassembled WGS sequence"/>
</dbReference>
<dbReference type="Gene3D" id="3.40.50.261">
    <property type="entry name" value="Succinyl-CoA synthetase domains"/>
    <property type="match status" value="1"/>
</dbReference>
<evidence type="ECO:0000313" key="8">
    <source>
        <dbReference type="EMBL" id="ESR26711.1"/>
    </source>
</evidence>
<feature type="domain" description="CoA-binding" evidence="7">
    <location>
        <begin position="5"/>
        <end position="101"/>
    </location>
</feature>
<comment type="similarity">
    <text evidence="4 6">Belongs to the succinate/malate CoA ligase alpha subunit family.</text>
</comment>
<keyword evidence="3" id="KW-0547">Nucleotide-binding</keyword>
<dbReference type="STRING" id="631454.N177_0495"/>
<dbReference type="GO" id="GO:0004776">
    <property type="term" value="F:succinate-CoA ligase (GDP-forming) activity"/>
    <property type="evidence" value="ECO:0007669"/>
    <property type="project" value="TreeGrafter"/>
</dbReference>
<dbReference type="InterPro" id="IPR005811">
    <property type="entry name" value="SUCC_ACL_C"/>
</dbReference>
<keyword evidence="1" id="KW-0816">Tricarboxylic acid cycle</keyword>
<dbReference type="Pfam" id="PF02629">
    <property type="entry name" value="CoA_binding"/>
    <property type="match status" value="1"/>
</dbReference>
<dbReference type="NCBIfam" id="NF004230">
    <property type="entry name" value="PRK05678.1"/>
    <property type="match status" value="1"/>
</dbReference>
<dbReference type="PRINTS" id="PR01798">
    <property type="entry name" value="SCOASYNTHASE"/>
</dbReference>
<sequence length="295" mass="30848">MMAILVDPDTKVIVQGMTGRAGTFYTAQMIDYGTRVLGGVRPGKGGQRHLMLPVFDSARQARAETEANASIVFVPAERAAAAMIEAIEAELDVVVCVTERVPVHDMLKVRAALRGSKTKLVGPNSQGVLSPGSCKLGVMATVDAKKGPVGIVSRSASLTSEIVAQTTAAGMGQSTTIGIGGDPVHGIGFSDCLELFMADEDTKAVVLIGEIGGSDEEEAAEYLSRNKATKPVIALVAGRHAPPERRMGHAGAFQMFSRGDAAAKIERLREAGVIIAPDAQSVAPKLREALTEKVS</sequence>
<evidence type="ECO:0000313" key="9">
    <source>
        <dbReference type="Proteomes" id="UP000017819"/>
    </source>
</evidence>
<protein>
    <submittedName>
        <fullName evidence="8">Succinyl-CoA ligase [ADP-forming] alpha chain</fullName>
        <ecNumber evidence="8">6.2.1.5</ecNumber>
    </submittedName>
</protein>
<evidence type="ECO:0000256" key="6">
    <source>
        <dbReference type="RuleBase" id="RU000677"/>
    </source>
</evidence>
<keyword evidence="9" id="KW-1185">Reference proteome</keyword>
<dbReference type="SUPFAM" id="SSF52210">
    <property type="entry name" value="Succinyl-CoA synthetase domains"/>
    <property type="match status" value="1"/>
</dbReference>